<accession>A0A0B7BXE0</accession>
<name>A0A0B7BXE0_9EUPU</name>
<feature type="non-terminal residue" evidence="1">
    <location>
        <position position="1"/>
    </location>
</feature>
<evidence type="ECO:0000313" key="1">
    <source>
        <dbReference type="EMBL" id="CEK97587.1"/>
    </source>
</evidence>
<organism evidence="1">
    <name type="scientific">Arion vulgaris</name>
    <dbReference type="NCBI Taxonomy" id="1028688"/>
    <lineage>
        <taxon>Eukaryota</taxon>
        <taxon>Metazoa</taxon>
        <taxon>Spiralia</taxon>
        <taxon>Lophotrochozoa</taxon>
        <taxon>Mollusca</taxon>
        <taxon>Gastropoda</taxon>
        <taxon>Heterobranchia</taxon>
        <taxon>Euthyneura</taxon>
        <taxon>Panpulmonata</taxon>
        <taxon>Eupulmonata</taxon>
        <taxon>Stylommatophora</taxon>
        <taxon>Helicina</taxon>
        <taxon>Arionoidea</taxon>
        <taxon>Arionidae</taxon>
        <taxon>Arion</taxon>
    </lineage>
</organism>
<protein>
    <submittedName>
        <fullName evidence="1">Uncharacterized protein</fullName>
    </submittedName>
</protein>
<gene>
    <name evidence="1" type="primary">ORF216274</name>
</gene>
<dbReference type="EMBL" id="HACG01050722">
    <property type="protein sequence ID" value="CEK97587.1"/>
    <property type="molecule type" value="Transcribed_RNA"/>
</dbReference>
<dbReference type="AlphaFoldDB" id="A0A0B7BXE0"/>
<proteinExistence type="predicted"/>
<sequence length="68" mass="7902">VLCMETNSVIKIAMKWTQEDKQNESQLVHKTVDSQEQKRMVCISYCPKGVTVWRESMRINIVCISLTI</sequence>
<reference evidence="1" key="1">
    <citation type="submission" date="2014-12" db="EMBL/GenBank/DDBJ databases">
        <title>Insight into the proteome of Arion vulgaris.</title>
        <authorList>
            <person name="Aradska J."/>
            <person name="Bulat T."/>
            <person name="Smidak R."/>
            <person name="Sarate P."/>
            <person name="Gangsoo J."/>
            <person name="Sialana F."/>
            <person name="Bilban M."/>
            <person name="Lubec G."/>
        </authorList>
    </citation>
    <scope>NUCLEOTIDE SEQUENCE</scope>
    <source>
        <tissue evidence="1">Skin</tissue>
    </source>
</reference>